<comment type="caution">
    <text evidence="2">The sequence shown here is derived from an EMBL/GenBank/DDBJ whole genome shotgun (WGS) entry which is preliminary data.</text>
</comment>
<feature type="compositionally biased region" description="Polar residues" evidence="1">
    <location>
        <begin position="155"/>
        <end position="166"/>
    </location>
</feature>
<accession>A0A8J6P2H3</accession>
<dbReference type="EMBL" id="JACNIG010000325">
    <property type="protein sequence ID" value="MBC8433720.1"/>
    <property type="molecule type" value="Genomic_DNA"/>
</dbReference>
<evidence type="ECO:0000313" key="2">
    <source>
        <dbReference type="EMBL" id="MBC8433720.1"/>
    </source>
</evidence>
<organism evidence="2 3">
    <name type="scientific">Candidatus Desulfatibia vada</name>
    <dbReference type="NCBI Taxonomy" id="2841696"/>
    <lineage>
        <taxon>Bacteria</taxon>
        <taxon>Pseudomonadati</taxon>
        <taxon>Thermodesulfobacteriota</taxon>
        <taxon>Desulfobacteria</taxon>
        <taxon>Desulfobacterales</taxon>
        <taxon>Desulfobacterales incertae sedis</taxon>
        <taxon>Candidatus Desulfatibia</taxon>
    </lineage>
</organism>
<evidence type="ECO:0000313" key="3">
    <source>
        <dbReference type="Proteomes" id="UP000605201"/>
    </source>
</evidence>
<proteinExistence type="predicted"/>
<dbReference type="Pfam" id="PF08859">
    <property type="entry name" value="DGC"/>
    <property type="match status" value="1"/>
</dbReference>
<name>A0A8J6P2H3_9BACT</name>
<dbReference type="InterPro" id="IPR014958">
    <property type="entry name" value="DGC"/>
</dbReference>
<protein>
    <recommendedName>
        <fullName evidence="4">Zinc-binding protein</fullName>
    </recommendedName>
</protein>
<dbReference type="AlphaFoldDB" id="A0A8J6P2H3"/>
<reference evidence="2 3" key="1">
    <citation type="submission" date="2020-08" db="EMBL/GenBank/DDBJ databases">
        <title>Bridging the membrane lipid divide: bacteria of the FCB group superphylum have the potential to synthesize archaeal ether lipids.</title>
        <authorList>
            <person name="Villanueva L."/>
            <person name="Von Meijenfeldt F.A.B."/>
            <person name="Westbye A.B."/>
            <person name="Yadav S."/>
            <person name="Hopmans E.C."/>
            <person name="Dutilh B.E."/>
            <person name="Sinninghe Damste J.S."/>
        </authorList>
    </citation>
    <scope>NUCLEOTIDE SEQUENCE [LARGE SCALE GENOMIC DNA]</scope>
    <source>
        <strain evidence="2">NIOZ-UU17</strain>
    </source>
</reference>
<gene>
    <name evidence="2" type="ORF">H8D96_17560</name>
</gene>
<dbReference type="Proteomes" id="UP000605201">
    <property type="component" value="Unassembled WGS sequence"/>
</dbReference>
<feature type="region of interest" description="Disordered" evidence="1">
    <location>
        <begin position="155"/>
        <end position="177"/>
    </location>
</feature>
<evidence type="ECO:0008006" key="4">
    <source>
        <dbReference type="Google" id="ProtNLM"/>
    </source>
</evidence>
<sequence length="177" mass="19371">MNNLDPKRAVIFNTTNGSCPIGEITGKKNISESKIPVISCEGACIRGEIARLAANIVSKEQAYGRGCHGELITVPDSAIAQWMTSAEKVVLIDGCFLRCHGRIIENILDNKKLIQFDALSHYKKYNDIFDYDDVPEEERKEVAQSVADWVMDSLNNPSAKSASSCATPDDKRSGCCG</sequence>
<evidence type="ECO:0000256" key="1">
    <source>
        <dbReference type="SAM" id="MobiDB-lite"/>
    </source>
</evidence>
<feature type="compositionally biased region" description="Basic and acidic residues" evidence="1">
    <location>
        <begin position="168"/>
        <end position="177"/>
    </location>
</feature>